<keyword evidence="4" id="KW-0539">Nucleus</keyword>
<evidence type="ECO:0000256" key="3">
    <source>
        <dbReference type="ARBA" id="ARBA00023163"/>
    </source>
</evidence>
<dbReference type="RefSeq" id="XP_004180048.1">
    <property type="nucleotide sequence ID" value="XM_004180000.1"/>
</dbReference>
<dbReference type="AlphaFoldDB" id="I2H2C7"/>
<dbReference type="GeneID" id="14495633"/>
<feature type="domain" description="BZIP" evidence="7">
    <location>
        <begin position="383"/>
        <end position="447"/>
    </location>
</feature>
<protein>
    <recommendedName>
        <fullName evidence="7">BZIP domain-containing protein</fullName>
    </recommendedName>
</protein>
<dbReference type="InterPro" id="IPR046347">
    <property type="entry name" value="bZIP_sf"/>
</dbReference>
<keyword evidence="9" id="KW-1185">Reference proteome</keyword>
<dbReference type="GO" id="GO:0003700">
    <property type="term" value="F:DNA-binding transcription factor activity"/>
    <property type="evidence" value="ECO:0007669"/>
    <property type="project" value="InterPro"/>
</dbReference>
<name>I2H2C7_HENB6</name>
<dbReference type="CDD" id="cd14687">
    <property type="entry name" value="bZIP_ATF2"/>
    <property type="match status" value="1"/>
</dbReference>
<feature type="region of interest" description="Disordered" evidence="6">
    <location>
        <begin position="317"/>
        <end position="357"/>
    </location>
</feature>
<keyword evidence="5" id="KW-0175">Coiled coil</keyword>
<dbReference type="Pfam" id="PF00170">
    <property type="entry name" value="bZIP_1"/>
    <property type="match status" value="1"/>
</dbReference>
<dbReference type="InterPro" id="IPR051027">
    <property type="entry name" value="bZIP_transcription_factors"/>
</dbReference>
<dbReference type="PANTHER" id="PTHR19304">
    <property type="entry name" value="CYCLIC-AMP RESPONSE ELEMENT BINDING PROTEIN"/>
    <property type="match status" value="1"/>
</dbReference>
<accession>I2H2C7</accession>
<gene>
    <name evidence="8" type="primary">TBLA0D00190</name>
    <name evidence="8" type="ORF">TBLA_0D00190</name>
</gene>
<feature type="region of interest" description="Disordered" evidence="6">
    <location>
        <begin position="1"/>
        <end position="39"/>
    </location>
</feature>
<evidence type="ECO:0000256" key="5">
    <source>
        <dbReference type="SAM" id="Coils"/>
    </source>
</evidence>
<evidence type="ECO:0000313" key="8">
    <source>
        <dbReference type="EMBL" id="CCH60529.1"/>
    </source>
</evidence>
<dbReference type="InParanoid" id="I2H2C7"/>
<dbReference type="HOGENOM" id="CLU_546499_0_0_1"/>
<feature type="compositionally biased region" description="Low complexity" evidence="6">
    <location>
        <begin position="25"/>
        <end position="39"/>
    </location>
</feature>
<evidence type="ECO:0000259" key="7">
    <source>
        <dbReference type="SMART" id="SM00338"/>
    </source>
</evidence>
<feature type="compositionally biased region" description="Low complexity" evidence="6">
    <location>
        <begin position="317"/>
        <end position="327"/>
    </location>
</feature>
<keyword evidence="2" id="KW-0805">Transcription regulation</keyword>
<dbReference type="SMART" id="SM00338">
    <property type="entry name" value="BRLZ"/>
    <property type="match status" value="1"/>
</dbReference>
<evidence type="ECO:0000313" key="9">
    <source>
        <dbReference type="Proteomes" id="UP000002866"/>
    </source>
</evidence>
<evidence type="ECO:0000256" key="1">
    <source>
        <dbReference type="ARBA" id="ARBA00004123"/>
    </source>
</evidence>
<dbReference type="EMBL" id="HE806319">
    <property type="protein sequence ID" value="CCH60529.1"/>
    <property type="molecule type" value="Genomic_DNA"/>
</dbReference>
<feature type="coiled-coil region" evidence="5">
    <location>
        <begin position="403"/>
        <end position="430"/>
    </location>
</feature>
<dbReference type="STRING" id="1071380.I2H2C7"/>
<dbReference type="Proteomes" id="UP000002866">
    <property type="component" value="Chromosome 4"/>
</dbReference>
<dbReference type="Gene3D" id="1.20.5.170">
    <property type="match status" value="1"/>
</dbReference>
<sequence>MNDGRNNSVGVGGRTTGLSGRGDRTTNMNINMNTNTSANATTNTMSLNIVPTPNGMDSLLTPNALGGGLGSGLSGNRAGPLGSSHGVSNARNAFDLELNPFEASFATSKTRNGANAAAASANPNVNVNVNPNSTTNANTNTNTTANPNIAANGNDAVRRSSLFMHLQNRSGPGSAGGNPTPGMANPNPNGNLGTALAGMNLAGMGLSGVPTVASPPLLTPGGSKRLPPLLLSPSYMDQGAAGSLLTPGGSLLTPGISGLLNAGTAGGATTSAIATPAMAPAPVSVSVPVPTLAKDPASQAIPPATLSSVSATSPTAAASASAANTAPIEPATKRRKRTTTKATTDSPRDAASSLKDVMASKDLATGTAIVTSAAADTDASPDPARDKRREFLERNRVAASRFRRRKKEYIRRIEADLRFYEAEYAEMAAILGTLSGIPPSTPAEPMQPQPALLATLDAALAHGDTATAAQLLAPLKAMLTRSGFVQRRGVNPRAQPRTD</sequence>
<evidence type="ECO:0000256" key="4">
    <source>
        <dbReference type="ARBA" id="ARBA00023242"/>
    </source>
</evidence>
<evidence type="ECO:0000256" key="2">
    <source>
        <dbReference type="ARBA" id="ARBA00023015"/>
    </source>
</evidence>
<keyword evidence="3" id="KW-0804">Transcription</keyword>
<dbReference type="OMA" id="MNDGRNN"/>
<dbReference type="GO" id="GO:0005634">
    <property type="term" value="C:nucleus"/>
    <property type="evidence" value="ECO:0007669"/>
    <property type="project" value="UniProtKB-SubCell"/>
</dbReference>
<dbReference type="SUPFAM" id="SSF57959">
    <property type="entry name" value="Leucine zipper domain"/>
    <property type="match status" value="1"/>
</dbReference>
<dbReference type="KEGG" id="tbl:TBLA_0D00190"/>
<dbReference type="InterPro" id="IPR004827">
    <property type="entry name" value="bZIP"/>
</dbReference>
<reference evidence="8 9" key="1">
    <citation type="journal article" date="2011" name="Proc. Natl. Acad. Sci. U.S.A.">
        <title>Evolutionary erosion of yeast sex chromosomes by mating-type switching accidents.</title>
        <authorList>
            <person name="Gordon J.L."/>
            <person name="Armisen D."/>
            <person name="Proux-Wera E."/>
            <person name="Oheigeartaigh S.S."/>
            <person name="Byrne K.P."/>
            <person name="Wolfe K.H."/>
        </authorList>
    </citation>
    <scope>NUCLEOTIDE SEQUENCE [LARGE SCALE GENOMIC DNA]</scope>
    <source>
        <strain evidence="9">ATCC 34711 / CBS 6284 / DSM 70876 / NBRC 10599 / NRRL Y-10934 / UCD 77-7</strain>
    </source>
</reference>
<evidence type="ECO:0000256" key="6">
    <source>
        <dbReference type="SAM" id="MobiDB-lite"/>
    </source>
</evidence>
<organism evidence="8 9">
    <name type="scientific">Henningerozyma blattae (strain ATCC 34711 / CBS 6284 / DSM 70876 / NBRC 10599 / NRRL Y-10934 / UCD 77-7)</name>
    <name type="common">Yeast</name>
    <name type="synonym">Tetrapisispora blattae</name>
    <dbReference type="NCBI Taxonomy" id="1071380"/>
    <lineage>
        <taxon>Eukaryota</taxon>
        <taxon>Fungi</taxon>
        <taxon>Dikarya</taxon>
        <taxon>Ascomycota</taxon>
        <taxon>Saccharomycotina</taxon>
        <taxon>Saccharomycetes</taxon>
        <taxon>Saccharomycetales</taxon>
        <taxon>Saccharomycetaceae</taxon>
        <taxon>Henningerozyma</taxon>
    </lineage>
</organism>
<dbReference type="eggNOG" id="KOG1414">
    <property type="taxonomic scope" value="Eukaryota"/>
</dbReference>
<proteinExistence type="predicted"/>
<comment type="subcellular location">
    <subcellularLocation>
        <location evidence="1">Nucleus</location>
    </subcellularLocation>
</comment>
<dbReference type="FunCoup" id="I2H2C7">
    <property type="interactions" value="851"/>
</dbReference>